<dbReference type="GO" id="GO:0019843">
    <property type="term" value="F:rRNA binding"/>
    <property type="evidence" value="ECO:0007669"/>
    <property type="project" value="UniProtKB-UniRule"/>
</dbReference>
<dbReference type="InterPro" id="IPR005290">
    <property type="entry name" value="Ribosomal_uS15_bac-type"/>
</dbReference>
<evidence type="ECO:0000313" key="9">
    <source>
        <dbReference type="Proteomes" id="UP000198598"/>
    </source>
</evidence>
<evidence type="ECO:0000256" key="6">
    <source>
        <dbReference type="RuleBase" id="RU004524"/>
    </source>
</evidence>
<dbReference type="Gene3D" id="1.10.287.10">
    <property type="entry name" value="S15/NS1, RNA-binding"/>
    <property type="match status" value="1"/>
</dbReference>
<dbReference type="GO" id="GO:0006412">
    <property type="term" value="P:translation"/>
    <property type="evidence" value="ECO:0007669"/>
    <property type="project" value="UniProtKB-UniRule"/>
</dbReference>
<dbReference type="NCBIfam" id="TIGR00952">
    <property type="entry name" value="S15_bact"/>
    <property type="match status" value="1"/>
</dbReference>
<comment type="function">
    <text evidence="4 6">One of the primary rRNA binding proteins, it binds directly to 16S rRNA where it helps nucleate assembly of the platform of the 30S subunit by binding and bridging several RNA helices of the 16S rRNA.</text>
</comment>
<dbReference type="SMART" id="SM01387">
    <property type="entry name" value="Ribosomal_S15"/>
    <property type="match status" value="1"/>
</dbReference>
<comment type="similarity">
    <text evidence="4 5">Belongs to the universal ribosomal protein uS15 family.</text>
</comment>
<accession>A0A1I1FK56</accession>
<feature type="region of interest" description="Disordered" evidence="7">
    <location>
        <begin position="1"/>
        <end position="25"/>
    </location>
</feature>
<dbReference type="GO" id="GO:0003735">
    <property type="term" value="F:structural constituent of ribosome"/>
    <property type="evidence" value="ECO:0007669"/>
    <property type="project" value="InterPro"/>
</dbReference>
<comment type="subunit">
    <text evidence="3 4">Part of the 30S ribosomal subunit. Forms a bridge to the 50S subunit in the 70S ribosome, contacting the 23S rRNA.</text>
</comment>
<dbReference type="PANTHER" id="PTHR23321">
    <property type="entry name" value="RIBOSOMAL PROTEIN S15, BACTERIAL AND ORGANELLAR"/>
    <property type="match status" value="1"/>
</dbReference>
<keyword evidence="4 6" id="KW-0694">RNA-binding</keyword>
<evidence type="ECO:0000256" key="4">
    <source>
        <dbReference type="HAMAP-Rule" id="MF_01343"/>
    </source>
</evidence>
<evidence type="ECO:0000256" key="2">
    <source>
        <dbReference type="ARBA" id="ARBA00023274"/>
    </source>
</evidence>
<gene>
    <name evidence="4" type="primary">rpsO</name>
    <name evidence="8" type="ORF">SAMN05216167_101206</name>
</gene>
<dbReference type="RefSeq" id="WP_093822608.1">
    <property type="nucleotide sequence ID" value="NZ_FOLQ01000001.1"/>
</dbReference>
<dbReference type="HAMAP" id="MF_01343_B">
    <property type="entry name" value="Ribosomal_uS15_B"/>
    <property type="match status" value="1"/>
</dbReference>
<dbReference type="Pfam" id="PF00312">
    <property type="entry name" value="Ribosomal_S15"/>
    <property type="match status" value="1"/>
</dbReference>
<evidence type="ECO:0000256" key="3">
    <source>
        <dbReference type="ARBA" id="ARBA00064542"/>
    </source>
</evidence>
<dbReference type="GO" id="GO:0022627">
    <property type="term" value="C:cytosolic small ribosomal subunit"/>
    <property type="evidence" value="ECO:0007669"/>
    <property type="project" value="TreeGrafter"/>
</dbReference>
<evidence type="ECO:0000256" key="1">
    <source>
        <dbReference type="ARBA" id="ARBA00022980"/>
    </source>
</evidence>
<keyword evidence="4 6" id="KW-0699">rRNA-binding</keyword>
<reference evidence="8 9" key="1">
    <citation type="submission" date="2016-10" db="EMBL/GenBank/DDBJ databases">
        <authorList>
            <person name="de Groot N.N."/>
        </authorList>
    </citation>
    <scope>NUCLEOTIDE SEQUENCE [LARGE SCALE GENOMIC DNA]</scope>
    <source>
        <strain evidence="8 9">DSM 26130</strain>
    </source>
</reference>
<dbReference type="PANTHER" id="PTHR23321:SF26">
    <property type="entry name" value="SMALL RIBOSOMAL SUBUNIT PROTEIN US15M"/>
    <property type="match status" value="1"/>
</dbReference>
<comment type="function">
    <text evidence="4">Forms an intersubunit bridge (bridge B4) with the 23S rRNA of the 50S subunit in the ribosome.</text>
</comment>
<dbReference type="Gene3D" id="6.10.250.3130">
    <property type="match status" value="1"/>
</dbReference>
<dbReference type="CDD" id="cd00353">
    <property type="entry name" value="Ribosomal_S15p_S13e"/>
    <property type="match status" value="1"/>
</dbReference>
<keyword evidence="1 4" id="KW-0689">Ribosomal protein</keyword>
<feature type="compositionally biased region" description="Basic and acidic residues" evidence="7">
    <location>
        <begin position="1"/>
        <end position="10"/>
    </location>
</feature>
<dbReference type="InterPro" id="IPR009068">
    <property type="entry name" value="uS15_NS1_RNA-bd_sf"/>
</dbReference>
<evidence type="ECO:0000313" key="8">
    <source>
        <dbReference type="EMBL" id="SFB97440.1"/>
    </source>
</evidence>
<protein>
    <recommendedName>
        <fullName evidence="4">Small ribosomal subunit protein uS15</fullName>
    </recommendedName>
</protein>
<keyword evidence="2 4" id="KW-0687">Ribonucleoprotein</keyword>
<dbReference type="OrthoDB" id="9799262at2"/>
<keyword evidence="9" id="KW-1185">Reference proteome</keyword>
<feature type="compositionally biased region" description="Polar residues" evidence="7">
    <location>
        <begin position="11"/>
        <end position="25"/>
    </location>
</feature>
<dbReference type="FunFam" id="1.10.287.10:FF:000002">
    <property type="entry name" value="30S ribosomal protein S15"/>
    <property type="match status" value="1"/>
</dbReference>
<dbReference type="InterPro" id="IPR000589">
    <property type="entry name" value="Ribosomal_uS15"/>
</dbReference>
<dbReference type="PROSITE" id="PS00362">
    <property type="entry name" value="RIBOSOMAL_S15"/>
    <property type="match status" value="1"/>
</dbReference>
<dbReference type="SUPFAM" id="SSF47060">
    <property type="entry name" value="S15/NS1 RNA-binding domain"/>
    <property type="match status" value="1"/>
</dbReference>
<dbReference type="EMBL" id="FOLQ01000001">
    <property type="protein sequence ID" value="SFB97440.1"/>
    <property type="molecule type" value="Genomic_DNA"/>
</dbReference>
<name>A0A1I1FK56_9BACT</name>
<dbReference type="STRING" id="662367.SAMN05216167_101206"/>
<dbReference type="AlphaFoldDB" id="A0A1I1FK56"/>
<dbReference type="Proteomes" id="UP000198598">
    <property type="component" value="Unassembled WGS sequence"/>
</dbReference>
<organism evidence="8 9">
    <name type="scientific">Spirosoma endophyticum</name>
    <dbReference type="NCBI Taxonomy" id="662367"/>
    <lineage>
        <taxon>Bacteria</taxon>
        <taxon>Pseudomonadati</taxon>
        <taxon>Bacteroidota</taxon>
        <taxon>Cytophagia</taxon>
        <taxon>Cytophagales</taxon>
        <taxon>Cytophagaceae</taxon>
        <taxon>Spirosoma</taxon>
    </lineage>
</organism>
<evidence type="ECO:0000256" key="5">
    <source>
        <dbReference type="RuleBase" id="RU003919"/>
    </source>
</evidence>
<sequence length="91" mass="10444">MYLTTEKKQEIFSTSGHAKSATDTGSAESQIALFTYRISHLTEHLKVHKHDYGTQLGLLKLVGKRRRLLNYLLKKDIMRYRAILAALGLRK</sequence>
<evidence type="ECO:0000256" key="7">
    <source>
        <dbReference type="SAM" id="MobiDB-lite"/>
    </source>
</evidence>
<proteinExistence type="inferred from homology"/>